<dbReference type="PANTHER" id="PTHR43024:SF1">
    <property type="entry name" value="UDP-N-ACETYLMURAMOYL-TRIPEPTIDE--D-ALANYL-D-ALANINE LIGASE"/>
    <property type="match status" value="1"/>
</dbReference>
<evidence type="ECO:0000256" key="4">
    <source>
        <dbReference type="SAM" id="Phobius"/>
    </source>
</evidence>
<keyword evidence="7" id="KW-1185">Reference proteome</keyword>
<evidence type="ECO:0000256" key="3">
    <source>
        <dbReference type="ARBA" id="ARBA00022840"/>
    </source>
</evidence>
<evidence type="ECO:0000313" key="6">
    <source>
        <dbReference type="EMBL" id="ADN08993.1"/>
    </source>
</evidence>
<feature type="transmembrane region" description="Helical" evidence="4">
    <location>
        <begin position="120"/>
        <end position="143"/>
    </location>
</feature>
<dbReference type="PANTHER" id="PTHR43024">
    <property type="entry name" value="UDP-N-ACETYLMURAMOYL-TRIPEPTIDE--D-ALANYL-D-ALANINE LIGASE"/>
    <property type="match status" value="1"/>
</dbReference>
<dbReference type="InterPro" id="IPR036565">
    <property type="entry name" value="Mur-like_cat_sf"/>
</dbReference>
<dbReference type="EMBL" id="CP002205">
    <property type="protein sequence ID" value="ADN08993.1"/>
    <property type="molecule type" value="Genomic_DNA"/>
</dbReference>
<keyword evidence="4" id="KW-0472">Membrane</keyword>
<dbReference type="RefSeq" id="WP_013326749.1">
    <property type="nucleotide sequence ID" value="NC_014506.1"/>
</dbReference>
<dbReference type="eggNOG" id="COG0770">
    <property type="taxonomic scope" value="Bacteria"/>
</dbReference>
<dbReference type="GO" id="GO:0005524">
    <property type="term" value="F:ATP binding"/>
    <property type="evidence" value="ECO:0007669"/>
    <property type="project" value="UniProtKB-KW"/>
</dbReference>
<evidence type="ECO:0000259" key="5">
    <source>
        <dbReference type="Pfam" id="PF08245"/>
    </source>
</evidence>
<sequence>MQEYETLTAFVTNVLFVTLLGWYLITNLQWYDYKLERVLFKHHKPHWHILYFIIPFIAYYTTGKFFVIFFIFAFVPGIIIWYKKLDKKLVLTWRVKRFLILLVSLTLFQDVLCTLKQGCAVYGVFMPLALAYIGSYIIEKFLFKVYMKEAKKKLRSMKDLEIICITGSYGKTSIKNFTAQILSHKFKVYATPRSVNTLGGIIADINNNLSQDTEIYVCEAGARQSGDIYEITTFLEPQTVVVGRVGEAHIEYFKSLKNIIATKLEIMQSPKLKQAFIHTSVTDEPHEKVTFFGDEIKNIDAGLEGTDFDIELEGKTLHLHTDILGAFQTMNIAVAVRIAKSFGLSDDEIIDAVKNLEPVEHRLQLIKAGGKIILDDGYNGNIDGMLEGIRLCSLHKGRKVIVTPGLVESSDELNLKLIEAINKVFDIVIVTGSLNAELFDKNLHVKNKIMLKDKSAMVDVLANQTKSGDIILFANDAPNFI</sequence>
<keyword evidence="2" id="KW-0547">Nucleotide-binding</keyword>
<accession>E0URP9</accession>
<keyword evidence="4" id="KW-1133">Transmembrane helix</keyword>
<evidence type="ECO:0000313" key="7">
    <source>
        <dbReference type="Proteomes" id="UP000007803"/>
    </source>
</evidence>
<dbReference type="STRING" id="563040.Saut_0944"/>
<feature type="transmembrane region" description="Helical" evidence="4">
    <location>
        <begin position="49"/>
        <end position="82"/>
    </location>
</feature>
<dbReference type="AlphaFoldDB" id="E0URP9"/>
<feature type="transmembrane region" description="Helical" evidence="4">
    <location>
        <begin position="7"/>
        <end position="25"/>
    </location>
</feature>
<dbReference type="Gene3D" id="3.90.190.20">
    <property type="entry name" value="Mur ligase, C-terminal domain"/>
    <property type="match status" value="1"/>
</dbReference>
<proteinExistence type="predicted"/>
<keyword evidence="3" id="KW-0067">ATP-binding</keyword>
<feature type="domain" description="Mur ligase central" evidence="5">
    <location>
        <begin position="165"/>
        <end position="337"/>
    </location>
</feature>
<dbReference type="SUPFAM" id="SSF53623">
    <property type="entry name" value="MurD-like peptide ligases, catalytic domain"/>
    <property type="match status" value="1"/>
</dbReference>
<dbReference type="InterPro" id="IPR013221">
    <property type="entry name" value="Mur_ligase_cen"/>
</dbReference>
<dbReference type="InterPro" id="IPR036615">
    <property type="entry name" value="Mur_ligase_C_dom_sf"/>
</dbReference>
<name>E0URP9_SULAO</name>
<organism evidence="6 7">
    <name type="scientific">Sulfurimonas autotrophica (strain ATCC BAA-671 / DSM 16294 / JCM 11897 / OK10)</name>
    <dbReference type="NCBI Taxonomy" id="563040"/>
    <lineage>
        <taxon>Bacteria</taxon>
        <taxon>Pseudomonadati</taxon>
        <taxon>Campylobacterota</taxon>
        <taxon>Epsilonproteobacteria</taxon>
        <taxon>Campylobacterales</taxon>
        <taxon>Sulfurimonadaceae</taxon>
        <taxon>Sulfurimonas</taxon>
    </lineage>
</organism>
<reference evidence="7" key="1">
    <citation type="journal article" date="2010" name="Stand. Genomic Sci.">
        <title>Complete genome sequence of Sulfurimonas autotrophica type strain (OK10).</title>
        <authorList>
            <person name="Sikorski J."/>
            <person name="Munk C."/>
            <person name="Lapidus A."/>
            <person name="Djao O."/>
            <person name="Lucas S."/>
            <person name="Glavina Del Rio T."/>
            <person name="Nolan M."/>
            <person name="Tice H."/>
            <person name="Han C."/>
            <person name="Cheng J."/>
            <person name="Tapia R."/>
            <person name="Goodwin L."/>
            <person name="Pitluck S."/>
            <person name="Liolios K."/>
            <person name="Ivanova N."/>
            <person name="Mavromatis K."/>
            <person name="Mikhailova N."/>
            <person name="Pati A."/>
            <person name="Sims D."/>
            <person name="Meincke L."/>
            <person name="Brettin T."/>
            <person name="Detter J."/>
            <person name="Chen A."/>
            <person name="Palaniappan K."/>
            <person name="Land M."/>
            <person name="Hauser L."/>
            <person name="Chang Y."/>
            <person name="Jeffries C."/>
            <person name="Rohde M."/>
            <person name="Lang E."/>
            <person name="Spring S."/>
            <person name="Goker M."/>
            <person name="Woyke T."/>
            <person name="Bristow J."/>
            <person name="Eisen J."/>
            <person name="Markowitz V."/>
            <person name="Hugenholtz P."/>
            <person name="Kyrpides N."/>
            <person name="Klenk H."/>
        </authorList>
    </citation>
    <scope>NUCLEOTIDE SEQUENCE [LARGE SCALE GENOMIC DNA]</scope>
    <source>
        <strain evidence="7">ATCC BAA-671 / DSM 16294 / JCM 11897 / OK10</strain>
    </source>
</reference>
<protein>
    <submittedName>
        <fullName evidence="6">Mur ligase middle domain protein</fullName>
    </submittedName>
</protein>
<keyword evidence="1 6" id="KW-0436">Ligase</keyword>
<dbReference type="Pfam" id="PF08245">
    <property type="entry name" value="Mur_ligase_M"/>
    <property type="match status" value="1"/>
</dbReference>
<gene>
    <name evidence="6" type="ordered locus">Saut_0944</name>
</gene>
<dbReference type="SUPFAM" id="SSF53244">
    <property type="entry name" value="MurD-like peptide ligases, peptide-binding domain"/>
    <property type="match status" value="1"/>
</dbReference>
<dbReference type="InterPro" id="IPR051046">
    <property type="entry name" value="MurCDEF_CellWall_CoF430Synth"/>
</dbReference>
<keyword evidence="4" id="KW-0812">Transmembrane</keyword>
<evidence type="ECO:0000256" key="1">
    <source>
        <dbReference type="ARBA" id="ARBA00022598"/>
    </source>
</evidence>
<evidence type="ECO:0000256" key="2">
    <source>
        <dbReference type="ARBA" id="ARBA00022741"/>
    </source>
</evidence>
<dbReference type="HOGENOM" id="CLU_035297_0_0_7"/>
<dbReference type="GO" id="GO:0016881">
    <property type="term" value="F:acid-amino acid ligase activity"/>
    <property type="evidence" value="ECO:0007669"/>
    <property type="project" value="InterPro"/>
</dbReference>
<dbReference type="Proteomes" id="UP000007803">
    <property type="component" value="Chromosome"/>
</dbReference>
<dbReference type="KEGG" id="sua:Saut_0944"/>
<dbReference type="Gene3D" id="3.40.1190.10">
    <property type="entry name" value="Mur-like, catalytic domain"/>
    <property type="match status" value="1"/>
</dbReference>
<dbReference type="OrthoDB" id="9801978at2"/>